<dbReference type="RefSeq" id="WP_076487606.1">
    <property type="nucleotide sequence ID" value="NZ_FTMS01000002.1"/>
</dbReference>
<evidence type="ECO:0000313" key="9">
    <source>
        <dbReference type="EMBL" id="SIP97467.1"/>
    </source>
</evidence>
<dbReference type="AlphaFoldDB" id="A0A1N6NZP8"/>
<dbReference type="PIRSF" id="PIRSF000193">
    <property type="entry name" value="Pyrrol-5-carb_rd"/>
    <property type="match status" value="1"/>
</dbReference>
<protein>
    <recommendedName>
        <fullName evidence="4 5">Pyrroline-5-carboxylate reductase</fullName>
        <shortName evidence="4">P5C reductase</shortName>
        <shortName evidence="4">P5CR</shortName>
        <ecNumber evidence="4 5">1.5.1.2</ecNumber>
    </recommendedName>
    <alternativeName>
        <fullName evidence="4">PCA reductase</fullName>
    </alternativeName>
</protein>
<dbReference type="GO" id="GO:0005737">
    <property type="term" value="C:cytoplasm"/>
    <property type="evidence" value="ECO:0007669"/>
    <property type="project" value="UniProtKB-SubCell"/>
</dbReference>
<evidence type="ECO:0000256" key="2">
    <source>
        <dbReference type="ARBA" id="ARBA00022857"/>
    </source>
</evidence>
<dbReference type="SUPFAM" id="SSF48179">
    <property type="entry name" value="6-phosphogluconate dehydrogenase C-terminal domain-like"/>
    <property type="match status" value="1"/>
</dbReference>
<dbReference type="Pfam" id="PF14748">
    <property type="entry name" value="P5CR_dimer"/>
    <property type="match status" value="1"/>
</dbReference>
<reference evidence="9 10" key="1">
    <citation type="submission" date="2017-01" db="EMBL/GenBank/DDBJ databases">
        <authorList>
            <person name="Mah S.A."/>
            <person name="Swanson W.J."/>
            <person name="Moy G.W."/>
            <person name="Vacquier V.D."/>
        </authorList>
    </citation>
    <scope>NUCLEOTIDE SEQUENCE [LARGE SCALE GENOMIC DNA]</scope>
    <source>
        <strain evidence="9 10">ASpG1</strain>
    </source>
</reference>
<dbReference type="GO" id="GO:0004735">
    <property type="term" value="F:pyrroline-5-carboxylate reductase activity"/>
    <property type="evidence" value="ECO:0007669"/>
    <property type="project" value="UniProtKB-UniRule"/>
</dbReference>
<comment type="catalytic activity">
    <reaction evidence="4">
        <text>L-proline + NAD(+) = (S)-1-pyrroline-5-carboxylate + NADH + 2 H(+)</text>
        <dbReference type="Rhea" id="RHEA:14105"/>
        <dbReference type="ChEBI" id="CHEBI:15378"/>
        <dbReference type="ChEBI" id="CHEBI:17388"/>
        <dbReference type="ChEBI" id="CHEBI:57540"/>
        <dbReference type="ChEBI" id="CHEBI:57945"/>
        <dbReference type="ChEBI" id="CHEBI:60039"/>
        <dbReference type="EC" id="1.5.1.2"/>
    </reaction>
</comment>
<evidence type="ECO:0000256" key="5">
    <source>
        <dbReference type="NCBIfam" id="TIGR00112"/>
    </source>
</evidence>
<dbReference type="Proteomes" id="UP000186400">
    <property type="component" value="Unassembled WGS sequence"/>
</dbReference>
<accession>A0A1N6NZP8</accession>
<dbReference type="FunFam" id="1.10.3730.10:FF:000001">
    <property type="entry name" value="Pyrroline-5-carboxylate reductase"/>
    <property type="match status" value="1"/>
</dbReference>
<keyword evidence="4" id="KW-0028">Amino-acid biosynthesis</keyword>
<feature type="domain" description="Pyrroline-5-carboxylate reductase catalytic N-terminal" evidence="7">
    <location>
        <begin position="3"/>
        <end position="100"/>
    </location>
</feature>
<dbReference type="Pfam" id="PF03807">
    <property type="entry name" value="F420_oxidored"/>
    <property type="match status" value="1"/>
</dbReference>
<keyword evidence="4" id="KW-0963">Cytoplasm</keyword>
<dbReference type="EMBL" id="FTMS01000002">
    <property type="protein sequence ID" value="SIP97467.1"/>
    <property type="molecule type" value="Genomic_DNA"/>
</dbReference>
<evidence type="ECO:0000256" key="6">
    <source>
        <dbReference type="PIRSR" id="PIRSR000193-1"/>
    </source>
</evidence>
<dbReference type="PANTHER" id="PTHR11645">
    <property type="entry name" value="PYRROLINE-5-CARBOXYLATE REDUCTASE"/>
    <property type="match status" value="1"/>
</dbReference>
<dbReference type="SUPFAM" id="SSF51735">
    <property type="entry name" value="NAD(P)-binding Rossmann-fold domains"/>
    <property type="match status" value="1"/>
</dbReference>
<evidence type="ECO:0000259" key="7">
    <source>
        <dbReference type="Pfam" id="PF03807"/>
    </source>
</evidence>
<comment type="pathway">
    <text evidence="4">Amino-acid biosynthesis; L-proline biosynthesis; L-proline from L-glutamate 5-semialdehyde: step 1/1.</text>
</comment>
<dbReference type="InterPro" id="IPR000304">
    <property type="entry name" value="Pyrroline-COOH_reductase"/>
</dbReference>
<evidence type="ECO:0000256" key="4">
    <source>
        <dbReference type="HAMAP-Rule" id="MF_01925"/>
    </source>
</evidence>
<dbReference type="PANTHER" id="PTHR11645:SF0">
    <property type="entry name" value="PYRROLINE-5-CARBOXYLATE REDUCTASE 3"/>
    <property type="match status" value="1"/>
</dbReference>
<evidence type="ECO:0000259" key="8">
    <source>
        <dbReference type="Pfam" id="PF14748"/>
    </source>
</evidence>
<dbReference type="InterPro" id="IPR008927">
    <property type="entry name" value="6-PGluconate_DH-like_C_sf"/>
</dbReference>
<evidence type="ECO:0000256" key="3">
    <source>
        <dbReference type="ARBA" id="ARBA00023002"/>
    </source>
</evidence>
<comment type="function">
    <text evidence="4">Catalyzes the reduction of 1-pyrroline-5-carboxylate (PCA) to L-proline.</text>
</comment>
<keyword evidence="2 4" id="KW-0521">NADP</keyword>
<organism evidence="9 10">
    <name type="scientific">Alkalispirochaeta americana</name>
    <dbReference type="NCBI Taxonomy" id="159291"/>
    <lineage>
        <taxon>Bacteria</taxon>
        <taxon>Pseudomonadati</taxon>
        <taxon>Spirochaetota</taxon>
        <taxon>Spirochaetia</taxon>
        <taxon>Spirochaetales</taxon>
        <taxon>Spirochaetaceae</taxon>
        <taxon>Alkalispirochaeta</taxon>
    </lineage>
</organism>
<dbReference type="UniPathway" id="UPA00098">
    <property type="reaction ID" value="UER00361"/>
</dbReference>
<feature type="binding site" evidence="6">
    <location>
        <begin position="7"/>
        <end position="12"/>
    </location>
    <ligand>
        <name>NADP(+)</name>
        <dbReference type="ChEBI" id="CHEBI:58349"/>
    </ligand>
</feature>
<dbReference type="InterPro" id="IPR029036">
    <property type="entry name" value="P5CR_dimer"/>
</dbReference>
<dbReference type="InterPro" id="IPR036291">
    <property type="entry name" value="NAD(P)-bd_dom_sf"/>
</dbReference>
<comment type="similarity">
    <text evidence="1 4">Belongs to the pyrroline-5-carboxylate reductase family.</text>
</comment>
<dbReference type="InterPro" id="IPR028939">
    <property type="entry name" value="P5C_Rdtase_cat_N"/>
</dbReference>
<name>A0A1N6NZP8_9SPIO</name>
<dbReference type="EC" id="1.5.1.2" evidence="4 5"/>
<dbReference type="OrthoDB" id="9805754at2"/>
<keyword evidence="10" id="KW-1185">Reference proteome</keyword>
<dbReference type="HAMAP" id="MF_01925">
    <property type="entry name" value="P5C_reductase"/>
    <property type="match status" value="1"/>
</dbReference>
<evidence type="ECO:0000313" key="10">
    <source>
        <dbReference type="Proteomes" id="UP000186400"/>
    </source>
</evidence>
<comment type="catalytic activity">
    <reaction evidence="4">
        <text>L-proline + NADP(+) = (S)-1-pyrroline-5-carboxylate + NADPH + 2 H(+)</text>
        <dbReference type="Rhea" id="RHEA:14109"/>
        <dbReference type="ChEBI" id="CHEBI:15378"/>
        <dbReference type="ChEBI" id="CHEBI:17388"/>
        <dbReference type="ChEBI" id="CHEBI:57783"/>
        <dbReference type="ChEBI" id="CHEBI:58349"/>
        <dbReference type="ChEBI" id="CHEBI:60039"/>
        <dbReference type="EC" id="1.5.1.2"/>
    </reaction>
</comment>
<keyword evidence="3 4" id="KW-0560">Oxidoreductase</keyword>
<feature type="binding site" evidence="6">
    <location>
        <begin position="68"/>
        <end position="71"/>
    </location>
    <ligand>
        <name>NADP(+)</name>
        <dbReference type="ChEBI" id="CHEBI:58349"/>
    </ligand>
</feature>
<feature type="domain" description="Pyrroline-5-carboxylate reductase dimerisation" evidence="8">
    <location>
        <begin position="162"/>
        <end position="266"/>
    </location>
</feature>
<keyword evidence="4" id="KW-0641">Proline biosynthesis</keyword>
<dbReference type="Gene3D" id="3.40.50.720">
    <property type="entry name" value="NAD(P)-binding Rossmann-like Domain"/>
    <property type="match status" value="1"/>
</dbReference>
<comment type="subcellular location">
    <subcellularLocation>
        <location evidence="4">Cytoplasm</location>
    </subcellularLocation>
</comment>
<dbReference type="STRING" id="159291.SAMN05920897_10251"/>
<evidence type="ECO:0000256" key="1">
    <source>
        <dbReference type="ARBA" id="ARBA00005525"/>
    </source>
</evidence>
<dbReference type="GO" id="GO:0055129">
    <property type="term" value="P:L-proline biosynthetic process"/>
    <property type="evidence" value="ECO:0007669"/>
    <property type="project" value="UniProtKB-UniRule"/>
</dbReference>
<gene>
    <name evidence="4" type="primary">proC</name>
    <name evidence="9" type="ORF">SAMN05920897_10251</name>
</gene>
<dbReference type="Gene3D" id="1.10.3730.10">
    <property type="entry name" value="ProC C-terminal domain-like"/>
    <property type="match status" value="1"/>
</dbReference>
<dbReference type="NCBIfam" id="TIGR00112">
    <property type="entry name" value="proC"/>
    <property type="match status" value="1"/>
</dbReference>
<proteinExistence type="inferred from homology"/>
<sequence>MKKIGLIGAGFMGTAATRAIRATRPNIDIGLAETDPSRRLAALEEFSASDFSGNPQDMPSWADVVILAVKPKELPGLATAIREKDPEAFNKTFIVSLLAGTTVATLHRTLGSERVIRMMPNLAAQISQSVTGVAFSEALPEESRQEILQLFSGLGPLLSLEEEQIHAITALSGSGIAFALEFIQALTLGGVKEGLPYGQALEAACGVVRSAANLVAHTGQHPQEIVSQVCSPGGTTIEGVHTLAENRFQAAVMEAVTRTARRSRELGKATEEPGK</sequence>